<dbReference type="Proteomes" id="UP001054857">
    <property type="component" value="Unassembled WGS sequence"/>
</dbReference>
<protein>
    <submittedName>
        <fullName evidence="1">Uncharacterized protein</fullName>
    </submittedName>
</protein>
<accession>A0AAD3HJY5</accession>
<gene>
    <name evidence="1" type="ORF">Agub_g4117</name>
</gene>
<comment type="caution">
    <text evidence="1">The sequence shown here is derived from an EMBL/GenBank/DDBJ whole genome shotgun (WGS) entry which is preliminary data.</text>
</comment>
<dbReference type="EMBL" id="BMAR01000005">
    <property type="protein sequence ID" value="GFR43115.1"/>
    <property type="molecule type" value="Genomic_DNA"/>
</dbReference>
<reference evidence="1 2" key="1">
    <citation type="journal article" date="2021" name="Sci. Rep.">
        <title>Genome sequencing of the multicellular alga Astrephomene provides insights into convergent evolution of germ-soma differentiation.</title>
        <authorList>
            <person name="Yamashita S."/>
            <person name="Yamamoto K."/>
            <person name="Matsuzaki R."/>
            <person name="Suzuki S."/>
            <person name="Yamaguchi H."/>
            <person name="Hirooka S."/>
            <person name="Minakuchi Y."/>
            <person name="Miyagishima S."/>
            <person name="Kawachi M."/>
            <person name="Toyoda A."/>
            <person name="Nozaki H."/>
        </authorList>
    </citation>
    <scope>NUCLEOTIDE SEQUENCE [LARGE SCALE GENOMIC DNA]</scope>
    <source>
        <strain evidence="1 2">NIES-4017</strain>
    </source>
</reference>
<evidence type="ECO:0000313" key="2">
    <source>
        <dbReference type="Proteomes" id="UP001054857"/>
    </source>
</evidence>
<proteinExistence type="predicted"/>
<keyword evidence="2" id="KW-1185">Reference proteome</keyword>
<evidence type="ECO:0000313" key="1">
    <source>
        <dbReference type="EMBL" id="GFR43115.1"/>
    </source>
</evidence>
<sequence length="139" mass="15275">MATLLRANLPVSVNMQLQAVIRLVGLDDLPGEVPLPILTEWKEQMVQRLMEPRYYKRAGGYPGGAYRLLCDHLAIMAVYESDSSGTVGNRTTSELSRLGFVAELRFSCTESMKYLSERRAEQGVKLSMSCALGAGTGTL</sequence>
<organism evidence="1 2">
    <name type="scientific">Astrephomene gubernaculifera</name>
    <dbReference type="NCBI Taxonomy" id="47775"/>
    <lineage>
        <taxon>Eukaryota</taxon>
        <taxon>Viridiplantae</taxon>
        <taxon>Chlorophyta</taxon>
        <taxon>core chlorophytes</taxon>
        <taxon>Chlorophyceae</taxon>
        <taxon>CS clade</taxon>
        <taxon>Chlamydomonadales</taxon>
        <taxon>Astrephomenaceae</taxon>
        <taxon>Astrephomene</taxon>
    </lineage>
</organism>
<dbReference type="AlphaFoldDB" id="A0AAD3HJY5"/>
<name>A0AAD3HJY5_9CHLO</name>